<keyword evidence="2" id="KW-0274">FAD</keyword>
<dbReference type="InterPro" id="IPR033856">
    <property type="entry name" value="Trp_halogen"/>
</dbReference>
<evidence type="ECO:0000313" key="3">
    <source>
        <dbReference type="EMBL" id="MBS0124703.1"/>
    </source>
</evidence>
<keyword evidence="2" id="KW-0285">Flavoprotein</keyword>
<evidence type="ECO:0000313" key="4">
    <source>
        <dbReference type="Proteomes" id="UP000681356"/>
    </source>
</evidence>
<gene>
    <name evidence="3" type="ORF">KB874_11195</name>
</gene>
<dbReference type="GO" id="GO:0004497">
    <property type="term" value="F:monooxygenase activity"/>
    <property type="evidence" value="ECO:0007669"/>
    <property type="project" value="InterPro"/>
</dbReference>
<dbReference type="RefSeq" id="WP_212536667.1">
    <property type="nucleotide sequence ID" value="NZ_JAGTUU010000004.1"/>
</dbReference>
<protein>
    <submittedName>
        <fullName evidence="3">Tryptophan 7-halogenase</fullName>
    </submittedName>
</protein>
<feature type="active site" evidence="1">
    <location>
        <position position="73"/>
    </location>
</feature>
<sequence length="494" mass="55005">MRVVILGGGTAGWMAAAALSEYFGRTLAITLIESGAIGTVGVGEATIPQIRLFNSGLKIDERDFLSATRGTIKLGIEFIGWQRAGTRYFHGFGDVGRQIGLVPFHHYWLRHHAQGGAPDIEEFSPNALAAREGRYGAAAGKPARLPASAYHFDAALYAGFLRSYAEARGVARLDATVQGWRLHPETGFVTALEMEGGTAVEGDLFVDCSGFRGVLTEQALETGYEDWSHWLPCDRAMALPSEGRGRLDPFTRSTAREAGWQWEIPLQHRTGNGHVYASGFTDDEAALRTLRANLPGKPLGDPRPLRFLTGKRRRIWNRNVIALGLASGFLEPLESTSIHLIQAGIARLLALFPDRRCDPTLVDEFNRQMDFEFTAIRDFLILHYHLTERDESEFWRYCRAMSIPDSLRDKMDLFRATGRIVRFNTELFDVPSWLQVMLGQGLRPGSWHPMVDAASEVDLHRFIATTAQETRAQVDTLDSHDAWIARVGRQPAQA</sequence>
<organism evidence="3 4">
    <name type="scientific">Thetidibacter halocola</name>
    <dbReference type="NCBI Taxonomy" id="2827239"/>
    <lineage>
        <taxon>Bacteria</taxon>
        <taxon>Pseudomonadati</taxon>
        <taxon>Pseudomonadota</taxon>
        <taxon>Alphaproteobacteria</taxon>
        <taxon>Rhodobacterales</taxon>
        <taxon>Roseobacteraceae</taxon>
        <taxon>Thetidibacter</taxon>
    </lineage>
</organism>
<feature type="binding site" evidence="2">
    <location>
        <position position="338"/>
    </location>
    <ligand>
        <name>FAD</name>
        <dbReference type="ChEBI" id="CHEBI:57692"/>
    </ligand>
</feature>
<dbReference type="AlphaFoldDB" id="A0A8J7WG70"/>
<feature type="binding site" evidence="2">
    <location>
        <position position="73"/>
    </location>
    <ligand>
        <name>7-chloro-L-tryptophan</name>
        <dbReference type="ChEBI" id="CHEBI:58713"/>
    </ligand>
</feature>
<feature type="binding site" evidence="2">
    <location>
        <begin position="8"/>
        <end position="11"/>
    </location>
    <ligand>
        <name>FAD</name>
        <dbReference type="ChEBI" id="CHEBI:57692"/>
    </ligand>
</feature>
<feature type="binding site" evidence="2">
    <location>
        <position position="325"/>
    </location>
    <ligand>
        <name>FAD</name>
        <dbReference type="ChEBI" id="CHEBI:57692"/>
    </ligand>
</feature>
<dbReference type="Pfam" id="PF04820">
    <property type="entry name" value="Trp_halogenase"/>
    <property type="match status" value="1"/>
</dbReference>
<dbReference type="PANTHER" id="PTHR43747:SF4">
    <property type="entry name" value="FLAVIN-DEPENDENT TRYPTOPHAN HALOGENASE"/>
    <property type="match status" value="1"/>
</dbReference>
<evidence type="ECO:0000256" key="2">
    <source>
        <dbReference type="PIRSR" id="PIRSR011396-2"/>
    </source>
</evidence>
<dbReference type="PIRSF" id="PIRSF011396">
    <property type="entry name" value="Trp_halogenase"/>
    <property type="match status" value="1"/>
</dbReference>
<dbReference type="PANTHER" id="PTHR43747">
    <property type="entry name" value="FAD-BINDING PROTEIN"/>
    <property type="match status" value="1"/>
</dbReference>
<dbReference type="GO" id="GO:0000166">
    <property type="term" value="F:nucleotide binding"/>
    <property type="evidence" value="ECO:0007669"/>
    <property type="project" value="UniProtKB-KW"/>
</dbReference>
<dbReference type="EMBL" id="JAGTUU010000004">
    <property type="protein sequence ID" value="MBS0124703.1"/>
    <property type="molecule type" value="Genomic_DNA"/>
</dbReference>
<dbReference type="SUPFAM" id="SSF51905">
    <property type="entry name" value="FAD/NAD(P)-binding domain"/>
    <property type="match status" value="1"/>
</dbReference>
<keyword evidence="4" id="KW-1185">Reference proteome</keyword>
<dbReference type="Gene3D" id="3.50.50.60">
    <property type="entry name" value="FAD/NAD(P)-binding domain"/>
    <property type="match status" value="1"/>
</dbReference>
<feature type="binding site" evidence="2">
    <location>
        <position position="334"/>
    </location>
    <ligand>
        <name>L-tryptophan</name>
        <dbReference type="ChEBI" id="CHEBI:57912"/>
    </ligand>
</feature>
<keyword evidence="2" id="KW-0547">Nucleotide-binding</keyword>
<feature type="binding site" evidence="2">
    <location>
        <position position="177"/>
    </location>
    <ligand>
        <name>FAD</name>
        <dbReference type="ChEBI" id="CHEBI:57692"/>
    </ligand>
</feature>
<proteinExistence type="predicted"/>
<evidence type="ECO:0000256" key="1">
    <source>
        <dbReference type="PIRSR" id="PIRSR011396-1"/>
    </source>
</evidence>
<reference evidence="3" key="1">
    <citation type="submission" date="2021-04" db="EMBL/GenBank/DDBJ databases">
        <authorList>
            <person name="Yoon J."/>
        </authorList>
    </citation>
    <scope>NUCLEOTIDE SEQUENCE</scope>
    <source>
        <strain evidence="3">KMU-90</strain>
    </source>
</reference>
<dbReference type="InterPro" id="IPR036188">
    <property type="entry name" value="FAD/NAD-bd_sf"/>
</dbReference>
<dbReference type="Proteomes" id="UP000681356">
    <property type="component" value="Unassembled WGS sequence"/>
</dbReference>
<comment type="caution">
    <text evidence="3">The sequence shown here is derived from an EMBL/GenBank/DDBJ whole genome shotgun (WGS) entry which is preliminary data.</text>
</comment>
<name>A0A8J7WG70_9RHOB</name>
<accession>A0A8J7WG70</accession>
<dbReference type="InterPro" id="IPR050816">
    <property type="entry name" value="Flavin-dep_Halogenase_NPB"/>
</dbReference>
<dbReference type="InterPro" id="IPR006905">
    <property type="entry name" value="Flavin_halogenase"/>
</dbReference>